<keyword evidence="3" id="KW-1185">Reference proteome</keyword>
<evidence type="ECO:0000313" key="2">
    <source>
        <dbReference type="EMBL" id="GGP28320.1"/>
    </source>
</evidence>
<evidence type="ECO:0008006" key="4">
    <source>
        <dbReference type="Google" id="ProtNLM"/>
    </source>
</evidence>
<reference evidence="3" key="1">
    <citation type="journal article" date="2019" name="Int. J. Syst. Evol. Microbiol.">
        <title>The Global Catalogue of Microorganisms (GCM) 10K type strain sequencing project: providing services to taxonomists for standard genome sequencing and annotation.</title>
        <authorList>
            <consortium name="The Broad Institute Genomics Platform"/>
            <consortium name="The Broad Institute Genome Sequencing Center for Infectious Disease"/>
            <person name="Wu L."/>
            <person name="Ma J."/>
        </authorList>
    </citation>
    <scope>NUCLEOTIDE SEQUENCE [LARGE SCALE GENOMIC DNA]</scope>
    <source>
        <strain evidence="3">CGMCC 1.8860</strain>
    </source>
</reference>
<feature type="region of interest" description="Disordered" evidence="1">
    <location>
        <begin position="34"/>
        <end position="63"/>
    </location>
</feature>
<name>A0ABQ2PSV2_9NEIS</name>
<sequence>MSDKELDRACKNNGYKDAHDMKRDLGLDSKSDIFSDKNGNMYSGPRKGTGIPKYLDMNTEGWK</sequence>
<organism evidence="2 3">
    <name type="scientific">Silvimonas amylolytica</name>
    <dbReference type="NCBI Taxonomy" id="449663"/>
    <lineage>
        <taxon>Bacteria</taxon>
        <taxon>Pseudomonadati</taxon>
        <taxon>Pseudomonadota</taxon>
        <taxon>Betaproteobacteria</taxon>
        <taxon>Neisseriales</taxon>
        <taxon>Chitinibacteraceae</taxon>
        <taxon>Silvimonas</taxon>
    </lineage>
</organism>
<accession>A0ABQ2PSV2</accession>
<evidence type="ECO:0000313" key="3">
    <source>
        <dbReference type="Proteomes" id="UP000621859"/>
    </source>
</evidence>
<proteinExistence type="predicted"/>
<protein>
    <recommendedName>
        <fullName evidence="4">Bacterial toxin 33 domain-containing protein</fullName>
    </recommendedName>
</protein>
<gene>
    <name evidence="2" type="ORF">GCM10010971_41390</name>
</gene>
<dbReference type="Proteomes" id="UP000621859">
    <property type="component" value="Unassembled WGS sequence"/>
</dbReference>
<comment type="caution">
    <text evidence="2">The sequence shown here is derived from an EMBL/GenBank/DDBJ whole genome shotgun (WGS) entry which is preliminary data.</text>
</comment>
<evidence type="ECO:0000256" key="1">
    <source>
        <dbReference type="SAM" id="MobiDB-lite"/>
    </source>
</evidence>
<dbReference type="EMBL" id="BMLY01000013">
    <property type="protein sequence ID" value="GGP28320.1"/>
    <property type="molecule type" value="Genomic_DNA"/>
</dbReference>